<name>A0A9Q1E470_SYNKA</name>
<gene>
    <name evidence="14" type="ORF">SKAU_G00430450</name>
</gene>
<evidence type="ECO:0000313" key="14">
    <source>
        <dbReference type="EMBL" id="KAJ8331973.1"/>
    </source>
</evidence>
<evidence type="ECO:0000256" key="1">
    <source>
        <dbReference type="ARBA" id="ARBA00004613"/>
    </source>
</evidence>
<evidence type="ECO:0000256" key="3">
    <source>
        <dbReference type="ARBA" id="ARBA00022525"/>
    </source>
</evidence>
<feature type="compositionally biased region" description="Basic residues" evidence="12">
    <location>
        <begin position="128"/>
        <end position="137"/>
    </location>
</feature>
<comment type="function">
    <text evidence="8">Growth factor that supports the survival of sensory and sympathetic peripheral neurons in culture and also supports the survival of dopaminergic neurons of the ventral mid-brain. Acts by binding to its coreceptor, GFRA3, leading to autophosphorylation and activation of the RET receptor. Strong attractant of gut hematopoietic cells thus promoting the formation Peyer's patch-like structures, a major component of the gut-associated lymphoid tissue.</text>
</comment>
<dbReference type="GO" id="GO:0030116">
    <property type="term" value="F:glial cell-derived neurotrophic factor receptor binding"/>
    <property type="evidence" value="ECO:0007669"/>
    <property type="project" value="InterPro"/>
</dbReference>
<evidence type="ECO:0000313" key="15">
    <source>
        <dbReference type="Proteomes" id="UP001152622"/>
    </source>
</evidence>
<evidence type="ECO:0000256" key="6">
    <source>
        <dbReference type="ARBA" id="ARBA00023157"/>
    </source>
</evidence>
<dbReference type="InterPro" id="IPR001839">
    <property type="entry name" value="TGF-b_C"/>
</dbReference>
<dbReference type="AlphaFoldDB" id="A0A9Q1E470"/>
<evidence type="ECO:0000256" key="5">
    <source>
        <dbReference type="ARBA" id="ARBA00023030"/>
    </source>
</evidence>
<evidence type="ECO:0000256" key="4">
    <source>
        <dbReference type="ARBA" id="ARBA00022729"/>
    </source>
</evidence>
<keyword evidence="6" id="KW-1015">Disulfide bond</keyword>
<comment type="similarity">
    <text evidence="2">Belongs to the TGF-beta family. GDNF subfamily.</text>
</comment>
<evidence type="ECO:0000256" key="11">
    <source>
        <dbReference type="RuleBase" id="RU000354"/>
    </source>
</evidence>
<dbReference type="CDD" id="cd19381">
    <property type="entry name" value="TGF_beta_Artemin"/>
    <property type="match status" value="1"/>
</dbReference>
<dbReference type="PANTHER" id="PTHR12173:SF8">
    <property type="entry name" value="PERSEPHIN"/>
    <property type="match status" value="1"/>
</dbReference>
<dbReference type="OrthoDB" id="9936891at2759"/>
<feature type="region of interest" description="Disordered" evidence="12">
    <location>
        <begin position="1"/>
        <end position="27"/>
    </location>
</feature>
<evidence type="ECO:0000259" key="13">
    <source>
        <dbReference type="PROSITE" id="PS51362"/>
    </source>
</evidence>
<evidence type="ECO:0000256" key="8">
    <source>
        <dbReference type="ARBA" id="ARBA00058643"/>
    </source>
</evidence>
<dbReference type="GO" id="GO:0030971">
    <property type="term" value="F:receptor tyrosine kinase binding"/>
    <property type="evidence" value="ECO:0007669"/>
    <property type="project" value="InterPro"/>
</dbReference>
<comment type="subunit">
    <text evidence="9">Homodimer; disulfide-linked. Interacts with GFRA3 coreceptor and RET: forms a 2:2:2 ternary complex composed of ARTN ligand, GFRA3 and RET receptor.</text>
</comment>
<comment type="caution">
    <text evidence="14">The sequence shown here is derived from an EMBL/GenBank/DDBJ whole genome shotgun (WGS) entry which is preliminary data.</text>
</comment>
<feature type="domain" description="TGF-beta family profile" evidence="13">
    <location>
        <begin position="115"/>
        <end position="238"/>
    </location>
</feature>
<dbReference type="GO" id="GO:0007399">
    <property type="term" value="P:nervous system development"/>
    <property type="evidence" value="ECO:0007669"/>
    <property type="project" value="UniProtKB-ARBA"/>
</dbReference>
<evidence type="ECO:0000256" key="7">
    <source>
        <dbReference type="ARBA" id="ARBA00023180"/>
    </source>
</evidence>
<dbReference type="GO" id="GO:0008083">
    <property type="term" value="F:growth factor activity"/>
    <property type="evidence" value="ECO:0007669"/>
    <property type="project" value="UniProtKB-KW"/>
</dbReference>
<dbReference type="GO" id="GO:0005576">
    <property type="term" value="C:extracellular region"/>
    <property type="evidence" value="ECO:0007669"/>
    <property type="project" value="UniProtKB-SubCell"/>
</dbReference>
<keyword evidence="7" id="KW-0325">Glycoprotein</keyword>
<evidence type="ECO:0000256" key="2">
    <source>
        <dbReference type="ARBA" id="ARBA00009832"/>
    </source>
</evidence>
<keyword evidence="15" id="KW-1185">Reference proteome</keyword>
<dbReference type="InterPro" id="IPR043401">
    <property type="entry name" value="GDNF_fam"/>
</dbReference>
<dbReference type="Proteomes" id="UP001152622">
    <property type="component" value="Unassembled WGS sequence"/>
</dbReference>
<keyword evidence="4" id="KW-0732">Signal</keyword>
<feature type="compositionally biased region" description="Basic and acidic residues" evidence="12">
    <location>
        <begin position="10"/>
        <end position="23"/>
    </location>
</feature>
<feature type="region of interest" description="Disordered" evidence="12">
    <location>
        <begin position="103"/>
        <end position="144"/>
    </location>
</feature>
<organism evidence="14 15">
    <name type="scientific">Synaphobranchus kaupii</name>
    <name type="common">Kaup's arrowtooth eel</name>
    <dbReference type="NCBI Taxonomy" id="118154"/>
    <lineage>
        <taxon>Eukaryota</taxon>
        <taxon>Metazoa</taxon>
        <taxon>Chordata</taxon>
        <taxon>Craniata</taxon>
        <taxon>Vertebrata</taxon>
        <taxon>Euteleostomi</taxon>
        <taxon>Actinopterygii</taxon>
        <taxon>Neopterygii</taxon>
        <taxon>Teleostei</taxon>
        <taxon>Anguilliformes</taxon>
        <taxon>Synaphobranchidae</taxon>
        <taxon>Synaphobranchus</taxon>
    </lineage>
</organism>
<accession>A0A9Q1E470</accession>
<keyword evidence="3" id="KW-0964">Secreted</keyword>
<dbReference type="SUPFAM" id="SSF57501">
    <property type="entry name" value="Cystine-knot cytokines"/>
    <property type="match status" value="1"/>
</dbReference>
<feature type="region of interest" description="Disordered" evidence="12">
    <location>
        <begin position="58"/>
        <end position="84"/>
    </location>
</feature>
<dbReference type="InterPro" id="IPR029034">
    <property type="entry name" value="Cystine-knot_cytokine"/>
</dbReference>
<dbReference type="PROSITE" id="PS51362">
    <property type="entry name" value="TGF_BETA_2"/>
    <property type="match status" value="1"/>
</dbReference>
<dbReference type="Gene3D" id="2.10.90.10">
    <property type="entry name" value="Cystine-knot cytokines"/>
    <property type="match status" value="1"/>
</dbReference>
<sequence length="239" mass="26560">MTFSGCDQCGDGKRWSRENRTEETSSMSSAGAFYHLANWKVILWVLSSLLALVDGVKPGGQRSEDNNAVRLAAGPWPSDVPDIEELGDGSDIDSFWGGLIAGPSLPNEEEDQQSRWERSPSDATSPRGSRKNRRKSKSSRDCRMEKKQMRVRDLGLGFDSDEIVLFKYCAGSCHSARNNYDLALKAMLENGSLPKHAAKRLSTHPCCRPTRYETVSFMDAQTTWRTIKWLSAANCSCVG</sequence>
<dbReference type="FunFam" id="2.10.90.10:FF:000032">
    <property type="entry name" value="Artemin"/>
    <property type="match status" value="1"/>
</dbReference>
<comment type="subcellular location">
    <subcellularLocation>
        <location evidence="1">Secreted</location>
    </subcellularLocation>
</comment>
<evidence type="ECO:0000256" key="12">
    <source>
        <dbReference type="SAM" id="MobiDB-lite"/>
    </source>
</evidence>
<evidence type="ECO:0000256" key="10">
    <source>
        <dbReference type="ARBA" id="ARBA00074181"/>
    </source>
</evidence>
<keyword evidence="5 11" id="KW-0339">Growth factor</keyword>
<dbReference type="EMBL" id="JAINUF010000078">
    <property type="protein sequence ID" value="KAJ8331973.1"/>
    <property type="molecule type" value="Genomic_DNA"/>
</dbReference>
<proteinExistence type="inferred from homology"/>
<evidence type="ECO:0000256" key="9">
    <source>
        <dbReference type="ARBA" id="ARBA00063068"/>
    </source>
</evidence>
<dbReference type="Pfam" id="PF00019">
    <property type="entry name" value="TGF_beta"/>
    <property type="match status" value="1"/>
</dbReference>
<dbReference type="PANTHER" id="PTHR12173">
    <property type="entry name" value="GDNF SUBFAMILY OF TGF-BETA FAMILY"/>
    <property type="match status" value="1"/>
</dbReference>
<protein>
    <recommendedName>
        <fullName evidence="10">Artemin</fullName>
    </recommendedName>
</protein>
<reference evidence="14" key="1">
    <citation type="journal article" date="2023" name="Science">
        <title>Genome structures resolve the early diversification of teleost fishes.</title>
        <authorList>
            <person name="Parey E."/>
            <person name="Louis A."/>
            <person name="Montfort J."/>
            <person name="Bouchez O."/>
            <person name="Roques C."/>
            <person name="Iampietro C."/>
            <person name="Lluch J."/>
            <person name="Castinel A."/>
            <person name="Donnadieu C."/>
            <person name="Desvignes T."/>
            <person name="Floi Bucao C."/>
            <person name="Jouanno E."/>
            <person name="Wen M."/>
            <person name="Mejri S."/>
            <person name="Dirks R."/>
            <person name="Jansen H."/>
            <person name="Henkel C."/>
            <person name="Chen W.J."/>
            <person name="Zahm M."/>
            <person name="Cabau C."/>
            <person name="Klopp C."/>
            <person name="Thompson A.W."/>
            <person name="Robinson-Rechavi M."/>
            <person name="Braasch I."/>
            <person name="Lecointre G."/>
            <person name="Bobe J."/>
            <person name="Postlethwait J.H."/>
            <person name="Berthelot C."/>
            <person name="Roest Crollius H."/>
            <person name="Guiguen Y."/>
        </authorList>
    </citation>
    <scope>NUCLEOTIDE SEQUENCE</scope>
    <source>
        <strain evidence="14">WJC10195</strain>
    </source>
</reference>